<keyword evidence="2" id="KW-1185">Reference proteome</keyword>
<name>A0A841KX97_9FIRM</name>
<accession>A0A841KX97</accession>
<comment type="caution">
    <text evidence="1">The sequence shown here is derived from an EMBL/GenBank/DDBJ whole genome shotgun (WGS) entry which is preliminary data.</text>
</comment>
<organism evidence="1 2">
    <name type="scientific">Anaerosolibacter carboniphilus</name>
    <dbReference type="NCBI Taxonomy" id="1417629"/>
    <lineage>
        <taxon>Bacteria</taxon>
        <taxon>Bacillati</taxon>
        <taxon>Bacillota</taxon>
        <taxon>Clostridia</taxon>
        <taxon>Peptostreptococcales</taxon>
        <taxon>Thermotaleaceae</taxon>
        <taxon>Anaerosolibacter</taxon>
    </lineage>
</organism>
<proteinExistence type="predicted"/>
<sequence>MAYIKGEDRNQVIMFPEYLDEYIAEENPVRVIDVFVDGLDIEQLGFKRTDG</sequence>
<gene>
    <name evidence="1" type="ORF">HNQ80_004500</name>
</gene>
<dbReference type="AlphaFoldDB" id="A0A841KX97"/>
<dbReference type="RefSeq" id="WP_184312826.1">
    <property type="nucleotide sequence ID" value="NZ_JACHEN010000037.1"/>
</dbReference>
<dbReference type="Proteomes" id="UP000579281">
    <property type="component" value="Unassembled WGS sequence"/>
</dbReference>
<evidence type="ECO:0000313" key="2">
    <source>
        <dbReference type="Proteomes" id="UP000579281"/>
    </source>
</evidence>
<protein>
    <submittedName>
        <fullName evidence="1">Transposase</fullName>
    </submittedName>
</protein>
<evidence type="ECO:0000313" key="1">
    <source>
        <dbReference type="EMBL" id="MBB6218336.1"/>
    </source>
</evidence>
<reference evidence="1 2" key="1">
    <citation type="submission" date="2020-08" db="EMBL/GenBank/DDBJ databases">
        <title>Genomic Encyclopedia of Type Strains, Phase IV (KMG-IV): sequencing the most valuable type-strain genomes for metagenomic binning, comparative biology and taxonomic classification.</title>
        <authorList>
            <person name="Goeker M."/>
        </authorList>
    </citation>
    <scope>NUCLEOTIDE SEQUENCE [LARGE SCALE GENOMIC DNA]</scope>
    <source>
        <strain evidence="1 2">DSM 103526</strain>
    </source>
</reference>
<dbReference type="EMBL" id="JACHEN010000037">
    <property type="protein sequence ID" value="MBB6218336.1"/>
    <property type="molecule type" value="Genomic_DNA"/>
</dbReference>